<dbReference type="AlphaFoldDB" id="A0A540VFG6"/>
<dbReference type="PANTHER" id="PTHR43179:SF7">
    <property type="entry name" value="RHAMNOSYLTRANSFERASE WBBL"/>
    <property type="match status" value="1"/>
</dbReference>
<dbReference type="Pfam" id="PF00535">
    <property type="entry name" value="Glycos_transf_2"/>
    <property type="match status" value="1"/>
</dbReference>
<keyword evidence="2" id="KW-0808">Transferase</keyword>
<dbReference type="GO" id="GO:0016740">
    <property type="term" value="F:transferase activity"/>
    <property type="evidence" value="ECO:0007669"/>
    <property type="project" value="UniProtKB-KW"/>
</dbReference>
<dbReference type="PANTHER" id="PTHR43179">
    <property type="entry name" value="RHAMNOSYLTRANSFERASE WBBL"/>
    <property type="match status" value="1"/>
</dbReference>
<reference evidence="2 3" key="1">
    <citation type="submission" date="2019-06" db="EMBL/GenBank/DDBJ databases">
        <title>Genome sequence of Litorilinea aerophila BAA-2444.</title>
        <authorList>
            <person name="Maclea K.S."/>
            <person name="Maurais E.G."/>
            <person name="Iannazzi L.C."/>
        </authorList>
    </citation>
    <scope>NUCLEOTIDE SEQUENCE [LARGE SCALE GENOMIC DNA]</scope>
    <source>
        <strain evidence="2 3">ATCC BAA-2444</strain>
    </source>
</reference>
<dbReference type="InterPro" id="IPR029044">
    <property type="entry name" value="Nucleotide-diphossugar_trans"/>
</dbReference>
<dbReference type="Proteomes" id="UP000317371">
    <property type="component" value="Unassembled WGS sequence"/>
</dbReference>
<dbReference type="EMBL" id="VIGC01000013">
    <property type="protein sequence ID" value="TQE95501.1"/>
    <property type="molecule type" value="Genomic_DNA"/>
</dbReference>
<name>A0A540VFG6_9CHLR</name>
<accession>A0A540VFG6</accession>
<organism evidence="2 3">
    <name type="scientific">Litorilinea aerophila</name>
    <dbReference type="NCBI Taxonomy" id="1204385"/>
    <lineage>
        <taxon>Bacteria</taxon>
        <taxon>Bacillati</taxon>
        <taxon>Chloroflexota</taxon>
        <taxon>Caldilineae</taxon>
        <taxon>Caldilineales</taxon>
        <taxon>Caldilineaceae</taxon>
        <taxon>Litorilinea</taxon>
    </lineage>
</organism>
<dbReference type="Gene3D" id="3.90.550.10">
    <property type="entry name" value="Spore Coat Polysaccharide Biosynthesis Protein SpsA, Chain A"/>
    <property type="match status" value="1"/>
</dbReference>
<keyword evidence="3" id="KW-1185">Reference proteome</keyword>
<dbReference type="CDD" id="cd04186">
    <property type="entry name" value="GT_2_like_c"/>
    <property type="match status" value="1"/>
</dbReference>
<proteinExistence type="predicted"/>
<feature type="domain" description="Glycosyltransferase 2-like" evidence="1">
    <location>
        <begin position="6"/>
        <end position="134"/>
    </location>
</feature>
<evidence type="ECO:0000313" key="2">
    <source>
        <dbReference type="EMBL" id="TQE95501.1"/>
    </source>
</evidence>
<evidence type="ECO:0000313" key="3">
    <source>
        <dbReference type="Proteomes" id="UP000317371"/>
    </source>
</evidence>
<comment type="caution">
    <text evidence="2">The sequence shown here is derived from an EMBL/GenBank/DDBJ whole genome shotgun (WGS) entry which is preliminary data.</text>
</comment>
<sequence length="311" mass="34688">MNVKLSIVIVSWNTRDLLAACLDSIAREQDALAGAAVQVETFVVDNVSRDGSAVMVQEHYPWVRLLVNEENVGFARANNQALALCQGDYVLLLNPDTELQPGALGTLLAFMDDHPEAGAAGARLLNGDGTLQESCSPAPTLARECWRLLHLDRLYPYARYPMGRWPVDRPRQVDVVQGAALLVRRSVLDQVGWLDPDYFIYSEEVDFCRRIRAAGWAIYWVPTAAVVHYGGQSTQQVAAEMFLRLYQAKIIYFRKHGGRWATGLYKAILFLAALARLILVPFTALQHSLARKRNLALAGNYLRLIAALPRL</sequence>
<dbReference type="InterPro" id="IPR001173">
    <property type="entry name" value="Glyco_trans_2-like"/>
</dbReference>
<dbReference type="SUPFAM" id="SSF53448">
    <property type="entry name" value="Nucleotide-diphospho-sugar transferases"/>
    <property type="match status" value="1"/>
</dbReference>
<evidence type="ECO:0000259" key="1">
    <source>
        <dbReference type="Pfam" id="PF00535"/>
    </source>
</evidence>
<protein>
    <submittedName>
        <fullName evidence="2">Glycosyltransferase family 2 protein</fullName>
    </submittedName>
</protein>
<dbReference type="InParanoid" id="A0A540VFG6"/>
<dbReference type="OrthoDB" id="9813495at2"/>
<gene>
    <name evidence="2" type="ORF">FKZ61_11705</name>
</gene>